<gene>
    <name evidence="2" type="ORF">PSU4_40260</name>
</gene>
<sequence length="188" mass="19069">MSTAVAPVVAGFAPALRRLYFVRFAFAIVWAALLLLTGGSIGAVTAVLVVLYPLVDVAAAVVDARASTSDSTVSVPRGLYLNIAISVLAAIGLVVALTSGVPAVLRVWGAWAVVAGVIQLVVGISRRALGGQWPMMLSGGISVFAGTGFFLMAAGPEPTLVNVAGYAALGGIFFLASALRLGRSAQVN</sequence>
<keyword evidence="3" id="KW-1185">Reference proteome</keyword>
<dbReference type="AlphaFoldDB" id="A0A511DJV6"/>
<dbReference type="EMBL" id="BJVJ01000045">
    <property type="protein sequence ID" value="GEL25072.1"/>
    <property type="molecule type" value="Genomic_DNA"/>
</dbReference>
<evidence type="ECO:0000256" key="1">
    <source>
        <dbReference type="SAM" id="Phobius"/>
    </source>
</evidence>
<feature type="transmembrane region" description="Helical" evidence="1">
    <location>
        <begin position="78"/>
        <end position="97"/>
    </location>
</feature>
<comment type="caution">
    <text evidence="2">The sequence shown here is derived from an EMBL/GenBank/DDBJ whole genome shotgun (WGS) entry which is preliminary data.</text>
</comment>
<reference evidence="2 3" key="1">
    <citation type="submission" date="2019-07" db="EMBL/GenBank/DDBJ databases">
        <title>Whole genome shotgun sequence of Pseudonocardia sulfidoxydans NBRC 16205.</title>
        <authorList>
            <person name="Hosoyama A."/>
            <person name="Uohara A."/>
            <person name="Ohji S."/>
            <person name="Ichikawa N."/>
        </authorList>
    </citation>
    <scope>NUCLEOTIDE SEQUENCE [LARGE SCALE GENOMIC DNA]</scope>
    <source>
        <strain evidence="2 3">NBRC 16205</strain>
    </source>
</reference>
<dbReference type="Proteomes" id="UP000321685">
    <property type="component" value="Unassembled WGS sequence"/>
</dbReference>
<keyword evidence="1" id="KW-1133">Transmembrane helix</keyword>
<organism evidence="2 3">
    <name type="scientific">Pseudonocardia sulfidoxydans NBRC 16205</name>
    <dbReference type="NCBI Taxonomy" id="1223511"/>
    <lineage>
        <taxon>Bacteria</taxon>
        <taxon>Bacillati</taxon>
        <taxon>Actinomycetota</taxon>
        <taxon>Actinomycetes</taxon>
        <taxon>Pseudonocardiales</taxon>
        <taxon>Pseudonocardiaceae</taxon>
        <taxon>Pseudonocardia</taxon>
    </lineage>
</organism>
<dbReference type="RefSeq" id="WP_147110592.1">
    <property type="nucleotide sequence ID" value="NZ_BJVJ01000045.1"/>
</dbReference>
<dbReference type="OrthoDB" id="960912at2"/>
<evidence type="ECO:0000313" key="3">
    <source>
        <dbReference type="Proteomes" id="UP000321685"/>
    </source>
</evidence>
<feature type="transmembrane region" description="Helical" evidence="1">
    <location>
        <begin position="136"/>
        <end position="154"/>
    </location>
</feature>
<feature type="transmembrane region" description="Helical" evidence="1">
    <location>
        <begin position="103"/>
        <end position="124"/>
    </location>
</feature>
<evidence type="ECO:0000313" key="2">
    <source>
        <dbReference type="EMBL" id="GEL25072.1"/>
    </source>
</evidence>
<keyword evidence="1" id="KW-0472">Membrane</keyword>
<keyword evidence="1" id="KW-0812">Transmembrane</keyword>
<proteinExistence type="predicted"/>
<feature type="transmembrane region" description="Helical" evidence="1">
    <location>
        <begin position="160"/>
        <end position="179"/>
    </location>
</feature>
<protein>
    <submittedName>
        <fullName evidence="2">Membrane protein</fullName>
    </submittedName>
</protein>
<feature type="transmembrane region" description="Helical" evidence="1">
    <location>
        <begin position="43"/>
        <end position="66"/>
    </location>
</feature>
<accession>A0A511DJV6</accession>
<feature type="transmembrane region" description="Helical" evidence="1">
    <location>
        <begin position="20"/>
        <end position="37"/>
    </location>
</feature>
<name>A0A511DJV6_9PSEU</name>